<dbReference type="EMBL" id="WQMT02000005">
    <property type="protein sequence ID" value="KAG9222140.1"/>
    <property type="molecule type" value="Genomic_DNA"/>
</dbReference>
<reference evidence="1 2" key="1">
    <citation type="journal article" date="2021" name="Appl. Environ. Microbiol.">
        <title>Genetic linkage and physical mapping for an oyster mushroom Pleurotus cornucopiae and QTL analysis for the trait cap color.</title>
        <authorList>
            <person name="Zhang Y."/>
            <person name="Gao W."/>
            <person name="Sonnenberg A."/>
            <person name="Chen Q."/>
            <person name="Zhang J."/>
            <person name="Huang C."/>
        </authorList>
    </citation>
    <scope>NUCLEOTIDE SEQUENCE [LARGE SCALE GENOMIC DNA]</scope>
    <source>
        <strain evidence="1">CCMSSC00406</strain>
    </source>
</reference>
<sequence>MSASRSKDLEAYYDNRINACLAEVRLLRQQRNADCSKTQHLPAEILLRIFGCLAYCRHSEEFPLQWIAATHVCHTWRNIALNEPTLWTDFTNVHPKWVREMFSRSKAAPLILRRPLDPVDDLDFIFEHAIESPERIGELRVFQQSFLVRLTRPAPFLRSLAIGEVNIPPNFLGGFAPRLRRMTCLGNLPLEASWLENLTELDSFGGLNLQASYLSKLTSLCLGSGWSAWDAASGQPCRISVDTLLSALENMPLLQFLNLLLPNDVQQASCSRLAPVYLQHLFDVTIIFDTLEAATIFHHLRIDKIKKLVASGACDENTAMIEPACHFFKTSYHDGNLQYLLYKRHELEVHRIESYGVHTLVLMVEYWEYLTPSTLASVVSMLPSCVPQILEMVLDTESPPQAFALPECGTIEELRITSRYIRSRIPLNLFQTNDTSTAPYPSLRRLEFKFFDFTPESADLLKRWISARKPSATFELVFKDCGIWEQDFASLQEVAAVSISYHHT</sequence>
<comment type="caution">
    <text evidence="1">The sequence shown here is derived from an EMBL/GenBank/DDBJ whole genome shotgun (WGS) entry which is preliminary data.</text>
</comment>
<dbReference type="Proteomes" id="UP000824881">
    <property type="component" value="Unassembled WGS sequence"/>
</dbReference>
<keyword evidence="2" id="KW-1185">Reference proteome</keyword>
<gene>
    <name evidence="1" type="ORF">CCMSSC00406_0009591</name>
</gene>
<name>A0ACB7IVI4_PLECO</name>
<accession>A0ACB7IVI4</accession>
<evidence type="ECO:0000313" key="2">
    <source>
        <dbReference type="Proteomes" id="UP000824881"/>
    </source>
</evidence>
<proteinExistence type="predicted"/>
<protein>
    <submittedName>
        <fullName evidence="1">Uncharacterized protein</fullName>
    </submittedName>
</protein>
<evidence type="ECO:0000313" key="1">
    <source>
        <dbReference type="EMBL" id="KAG9222140.1"/>
    </source>
</evidence>
<organism evidence="1 2">
    <name type="scientific">Pleurotus cornucopiae</name>
    <name type="common">Cornucopia mushroom</name>
    <dbReference type="NCBI Taxonomy" id="5321"/>
    <lineage>
        <taxon>Eukaryota</taxon>
        <taxon>Fungi</taxon>
        <taxon>Dikarya</taxon>
        <taxon>Basidiomycota</taxon>
        <taxon>Agaricomycotina</taxon>
        <taxon>Agaricomycetes</taxon>
        <taxon>Agaricomycetidae</taxon>
        <taxon>Agaricales</taxon>
        <taxon>Pleurotineae</taxon>
        <taxon>Pleurotaceae</taxon>
        <taxon>Pleurotus</taxon>
    </lineage>
</organism>